<evidence type="ECO:0008006" key="4">
    <source>
        <dbReference type="Google" id="ProtNLM"/>
    </source>
</evidence>
<keyword evidence="3" id="KW-1185">Reference proteome</keyword>
<keyword evidence="1" id="KW-1133">Transmembrane helix</keyword>
<dbReference type="InterPro" id="IPR036259">
    <property type="entry name" value="MFS_trans_sf"/>
</dbReference>
<reference evidence="2 3" key="1">
    <citation type="journal article" date="2019" name="Sci. Rep.">
        <title>Orb-weaving spider Araneus ventricosus genome elucidates the spidroin gene catalogue.</title>
        <authorList>
            <person name="Kono N."/>
            <person name="Nakamura H."/>
            <person name="Ohtoshi R."/>
            <person name="Moran D.A.P."/>
            <person name="Shinohara A."/>
            <person name="Yoshida Y."/>
            <person name="Fujiwara M."/>
            <person name="Mori M."/>
            <person name="Tomita M."/>
            <person name="Arakawa K."/>
        </authorList>
    </citation>
    <scope>NUCLEOTIDE SEQUENCE [LARGE SCALE GENOMIC DNA]</scope>
</reference>
<comment type="caution">
    <text evidence="2">The sequence shown here is derived from an EMBL/GenBank/DDBJ whole genome shotgun (WGS) entry which is preliminary data.</text>
</comment>
<proteinExistence type="predicted"/>
<keyword evidence="1" id="KW-0472">Membrane</keyword>
<name>A0A4Y2C5I5_ARAVE</name>
<keyword evidence="1" id="KW-0812">Transmembrane</keyword>
<organism evidence="2 3">
    <name type="scientific">Araneus ventricosus</name>
    <name type="common">Orbweaver spider</name>
    <name type="synonym">Epeira ventricosa</name>
    <dbReference type="NCBI Taxonomy" id="182803"/>
    <lineage>
        <taxon>Eukaryota</taxon>
        <taxon>Metazoa</taxon>
        <taxon>Ecdysozoa</taxon>
        <taxon>Arthropoda</taxon>
        <taxon>Chelicerata</taxon>
        <taxon>Arachnida</taxon>
        <taxon>Araneae</taxon>
        <taxon>Araneomorphae</taxon>
        <taxon>Entelegynae</taxon>
        <taxon>Araneoidea</taxon>
        <taxon>Araneidae</taxon>
        <taxon>Araneus</taxon>
    </lineage>
</organism>
<dbReference type="SUPFAM" id="SSF103473">
    <property type="entry name" value="MFS general substrate transporter"/>
    <property type="match status" value="1"/>
</dbReference>
<dbReference type="AlphaFoldDB" id="A0A4Y2C5I5"/>
<evidence type="ECO:0000313" key="2">
    <source>
        <dbReference type="EMBL" id="GBL99035.1"/>
    </source>
</evidence>
<evidence type="ECO:0000313" key="3">
    <source>
        <dbReference type="Proteomes" id="UP000499080"/>
    </source>
</evidence>
<protein>
    <recommendedName>
        <fullName evidence="4">Major facilitator superfamily (MFS) profile domain-containing protein</fullName>
    </recommendedName>
</protein>
<feature type="transmembrane region" description="Helical" evidence="1">
    <location>
        <begin position="12"/>
        <end position="40"/>
    </location>
</feature>
<feature type="transmembrane region" description="Helical" evidence="1">
    <location>
        <begin position="84"/>
        <end position="111"/>
    </location>
</feature>
<accession>A0A4Y2C5I5</accession>
<dbReference type="EMBL" id="BGPR01000144">
    <property type="protein sequence ID" value="GBL99035.1"/>
    <property type="molecule type" value="Genomic_DNA"/>
</dbReference>
<evidence type="ECO:0000256" key="1">
    <source>
        <dbReference type="SAM" id="Phobius"/>
    </source>
</evidence>
<gene>
    <name evidence="2" type="ORF">AVEN_227540_1</name>
</gene>
<sequence>MKKLSKEDINSGIAGFLGFVTFGLILGTTRLSSLLFVAAITRYNVDRERASFPFILCYMTRNTIGPLVGFSVKLFGLRAVTISGCLFSAIGIGSCFFAEDIVTVTILWGVVYGKIICNF</sequence>
<feature type="transmembrane region" description="Helical" evidence="1">
    <location>
        <begin position="52"/>
        <end position="72"/>
    </location>
</feature>
<dbReference type="OrthoDB" id="6431915at2759"/>
<dbReference type="Proteomes" id="UP000499080">
    <property type="component" value="Unassembled WGS sequence"/>
</dbReference>